<evidence type="ECO:0000259" key="2">
    <source>
        <dbReference type="Pfam" id="PF12705"/>
    </source>
</evidence>
<evidence type="ECO:0000313" key="3">
    <source>
        <dbReference type="EMBL" id="EQD51526.1"/>
    </source>
</evidence>
<keyword evidence="1" id="KW-0175">Coiled coil</keyword>
<reference evidence="3" key="1">
    <citation type="submission" date="2013-08" db="EMBL/GenBank/DDBJ databases">
        <authorList>
            <person name="Mendez C."/>
            <person name="Richter M."/>
            <person name="Ferrer M."/>
            <person name="Sanchez J."/>
        </authorList>
    </citation>
    <scope>NUCLEOTIDE SEQUENCE</scope>
</reference>
<dbReference type="InterPro" id="IPR038726">
    <property type="entry name" value="PDDEXK_AddAB-type"/>
</dbReference>
<dbReference type="Pfam" id="PF12705">
    <property type="entry name" value="PDDEXK_1"/>
    <property type="match status" value="1"/>
</dbReference>
<reference evidence="3" key="2">
    <citation type="journal article" date="2014" name="ISME J.">
        <title>Microbial stratification in low pH oxic and suboxic macroscopic growths along an acid mine drainage.</title>
        <authorList>
            <person name="Mendez-Garcia C."/>
            <person name="Mesa V."/>
            <person name="Sprenger R.R."/>
            <person name="Richter M."/>
            <person name="Diez M.S."/>
            <person name="Solano J."/>
            <person name="Bargiela R."/>
            <person name="Golyshina O.V."/>
            <person name="Manteca A."/>
            <person name="Ramos J.L."/>
            <person name="Gallego J.R."/>
            <person name="Llorente I."/>
            <person name="Martins Dos Santos V.A."/>
            <person name="Jensen O.N."/>
            <person name="Pelaez A.I."/>
            <person name="Sanchez J."/>
            <person name="Ferrer M."/>
        </authorList>
    </citation>
    <scope>NUCLEOTIDE SEQUENCE</scope>
</reference>
<name>T0ZTF3_9ZZZZ</name>
<feature type="domain" description="PD-(D/E)XK endonuclease-like" evidence="2">
    <location>
        <begin position="6"/>
        <end position="267"/>
    </location>
</feature>
<organism evidence="3">
    <name type="scientific">mine drainage metagenome</name>
    <dbReference type="NCBI Taxonomy" id="410659"/>
    <lineage>
        <taxon>unclassified sequences</taxon>
        <taxon>metagenomes</taxon>
        <taxon>ecological metagenomes</taxon>
    </lineage>
</organism>
<accession>T0ZTF3</accession>
<comment type="caution">
    <text evidence="3">The sequence shown here is derived from an EMBL/GenBank/DDBJ whole genome shotgun (WGS) entry which is preliminary data.</text>
</comment>
<protein>
    <recommendedName>
        <fullName evidence="2">PD-(D/E)XK endonuclease-like domain-containing protein</fullName>
    </recommendedName>
</protein>
<feature type="coiled-coil region" evidence="1">
    <location>
        <begin position="280"/>
        <end position="314"/>
    </location>
</feature>
<dbReference type="EMBL" id="AUZY01007100">
    <property type="protein sequence ID" value="EQD51526.1"/>
    <property type="molecule type" value="Genomic_DNA"/>
</dbReference>
<gene>
    <name evidence="3" type="ORF">B1B_10984</name>
</gene>
<dbReference type="AlphaFoldDB" id="T0ZTF3"/>
<evidence type="ECO:0000256" key="1">
    <source>
        <dbReference type="SAM" id="Coils"/>
    </source>
</evidence>
<dbReference type="InterPro" id="IPR011604">
    <property type="entry name" value="PDDEXK-like_dom_sf"/>
</dbReference>
<proteinExistence type="predicted"/>
<sequence>MAAAPTLSYSGFRAYAECPLRWKFLYVDRLREKPRSFFSFGRSVHAALERFVAPLVVEGGLPGKGPGGQRTLRDFSGPQTDPSVAQTPMDLSGLLGIYREEWVSEGYTSAQEEESYFDLGVDLLTRFHSVYVKEAPRPVAVEKDLRAELEGVPIHGIVDRLDRTEGGGLEVLDYKTSKELSLKDAQLSDQLTLYQVLVEQNYGRPVESLTLYHLRSLSALRTPRRPPEAIQDLGIRLGEVSDGIRSGHYEPRVGSWCRWCDFRSLCPEFKEVPAGSRERIVTLVDRYAELLSERRQARQEMEAIEEEMEGLALGLGVHRFRGSRLSLHRQARRSWHFPPEATLPLLRAHELEVRAGGGDPDRTAALLRDPEVPARLRRLLAGQGKLELRYTWEPEGSDPH</sequence>
<dbReference type="Gene3D" id="3.90.320.10">
    <property type="match status" value="1"/>
</dbReference>